<organism evidence="1 2">
    <name type="scientific">Blattamonas nauphoetae</name>
    <dbReference type="NCBI Taxonomy" id="2049346"/>
    <lineage>
        <taxon>Eukaryota</taxon>
        <taxon>Metamonada</taxon>
        <taxon>Preaxostyla</taxon>
        <taxon>Oxymonadida</taxon>
        <taxon>Blattamonas</taxon>
    </lineage>
</organism>
<name>A0ABQ9XW07_9EUKA</name>
<gene>
    <name evidence="1" type="ORF">BLNAU_9341</name>
</gene>
<protein>
    <submittedName>
        <fullName evidence="1">Uncharacterized protein</fullName>
    </submittedName>
</protein>
<evidence type="ECO:0000313" key="2">
    <source>
        <dbReference type="Proteomes" id="UP001281761"/>
    </source>
</evidence>
<evidence type="ECO:0000313" key="1">
    <source>
        <dbReference type="EMBL" id="KAK2955651.1"/>
    </source>
</evidence>
<dbReference type="Proteomes" id="UP001281761">
    <property type="component" value="Unassembled WGS sequence"/>
</dbReference>
<proteinExistence type="predicted"/>
<keyword evidence="2" id="KW-1185">Reference proteome</keyword>
<reference evidence="1 2" key="1">
    <citation type="journal article" date="2022" name="bioRxiv">
        <title>Genomics of Preaxostyla Flagellates Illuminates Evolutionary Transitions and the Path Towards Mitochondrial Loss.</title>
        <authorList>
            <person name="Novak L.V.F."/>
            <person name="Treitli S.C."/>
            <person name="Pyrih J."/>
            <person name="Halakuc P."/>
            <person name="Pipaliya S.V."/>
            <person name="Vacek V."/>
            <person name="Brzon O."/>
            <person name="Soukal P."/>
            <person name="Eme L."/>
            <person name="Dacks J.B."/>
            <person name="Karnkowska A."/>
            <person name="Elias M."/>
            <person name="Hampl V."/>
        </authorList>
    </citation>
    <scope>NUCLEOTIDE SEQUENCE [LARGE SCALE GENOMIC DNA]</scope>
    <source>
        <strain evidence="1">NAU3</strain>
        <tissue evidence="1">Gut</tissue>
    </source>
</reference>
<accession>A0ABQ9XW07</accession>
<comment type="caution">
    <text evidence="1">The sequence shown here is derived from an EMBL/GenBank/DDBJ whole genome shotgun (WGS) entry which is preliminary data.</text>
</comment>
<dbReference type="EMBL" id="JARBJD010000064">
    <property type="protein sequence ID" value="KAK2955651.1"/>
    <property type="molecule type" value="Genomic_DNA"/>
</dbReference>
<sequence>MVALIEHFVASGDLILHNSSPKDHSQYFAEYYRDHGKNDDPFSYPFLIHNIAASFTQHSFLRGVDVEHSEQLLDAVKMIKETHSLETVQNSYSDWTEWVAMLETIEKEATLATCNLRDLSFLQSSCLRATLLSLQTKHQLRANLPPTEKNNETVNSSDESHTSITHLPFLPDVNANWMNISSSHLSSTISTPISLPSSLLSSFDHRPSSADSSSLFSSAISTRTALPSDQSSSDSRKVASDQLVIHSDSITRHSRQILSAIHLHLTRPPPTSFPWNVRPSIKSESELDSYFQPTPQFIDQNEQFGPSLFDETDDSKIVASLRRCHAVLKTTQSTQYIVDLDTFRTFLISGLHSSNLAIQFECYQLFFALADLLPTVDDPRDSKFASLRRAFSDGTVEEQITLLRMWMRWLSFQSRSGQGQMMNVSDFDFATFLAADLSDIRLFDFVCDFVGRLFINNVVSMSFGWRMDFLLSFEKRHQMMSRLSSDQCQSSYQKRSQHFLSPLALFLGSLLSVYRGCTFPSALTELVTIDLGSYPPKKSQGVNPAFFLNHTSINPKHGRSFFPMDLMFERYLRSNPNAFFGGWPGVKVCTSRKFLYTPCVGLHSLLLRCPPLNLDQQELLHLMNMLTVDLSDQTTTHKDFVILFTSFPPPRLLDTLLSPPHLDGTSFTIRLLFLLVFNSIGAFSAPFGACSSLAQVFQMLTPFFSDYNQFELDVLSRVGEIVVSLHWLSIPAHFDSPLLCHLSSPAGAQRGVLQTLSSHSGIPSLITPLPAELNQNTIGGILSEDLSHKMILLLCLLARHVASDPVASLVFEFFHRFVSVSSDAIRMDLVKQDLLDRVVFAVSNSPYLDDYEKGIAVIGILLATIRRDDQKQRMRAFDLSRVFRHSDTHPDNYKDQQ</sequence>